<dbReference type="AlphaFoldDB" id="A0AAX4JK97"/>
<reference evidence="2 3" key="1">
    <citation type="submission" date="2024-01" db="EMBL/GenBank/DDBJ databases">
        <title>Comparative genomics of Cryptococcus and Kwoniella reveals pathogenesis evolution and contrasting modes of karyotype evolution via chromosome fusion or intercentromeric recombination.</title>
        <authorList>
            <person name="Coelho M.A."/>
            <person name="David-Palma M."/>
            <person name="Shea T."/>
            <person name="Bowers K."/>
            <person name="McGinley-Smith S."/>
            <person name="Mohammad A.W."/>
            <person name="Gnirke A."/>
            <person name="Yurkov A.M."/>
            <person name="Nowrousian M."/>
            <person name="Sun S."/>
            <person name="Cuomo C.A."/>
            <person name="Heitman J."/>
        </authorList>
    </citation>
    <scope>NUCLEOTIDE SEQUENCE [LARGE SCALE GENOMIC DNA]</scope>
    <source>
        <strain evidence="2 3">CBS 6074</strain>
    </source>
</reference>
<organism evidence="2 3">
    <name type="scientific">Kwoniella dendrophila CBS 6074</name>
    <dbReference type="NCBI Taxonomy" id="1295534"/>
    <lineage>
        <taxon>Eukaryota</taxon>
        <taxon>Fungi</taxon>
        <taxon>Dikarya</taxon>
        <taxon>Basidiomycota</taxon>
        <taxon>Agaricomycotina</taxon>
        <taxon>Tremellomycetes</taxon>
        <taxon>Tremellales</taxon>
        <taxon>Cryptococcaceae</taxon>
        <taxon>Kwoniella</taxon>
    </lineage>
</organism>
<name>A0AAX4JK97_9TREE</name>
<accession>A0AAX4JK97</accession>
<evidence type="ECO:0000313" key="2">
    <source>
        <dbReference type="EMBL" id="WWC85227.1"/>
    </source>
</evidence>
<feature type="domain" description="F-box" evidence="1">
    <location>
        <begin position="18"/>
        <end position="56"/>
    </location>
</feature>
<dbReference type="Proteomes" id="UP001355207">
    <property type="component" value="Chromosome 1"/>
</dbReference>
<protein>
    <recommendedName>
        <fullName evidence="1">F-box domain-containing protein</fullName>
    </recommendedName>
</protein>
<dbReference type="Pfam" id="PF12937">
    <property type="entry name" value="F-box-like"/>
    <property type="match status" value="1"/>
</dbReference>
<dbReference type="EMBL" id="CP144098">
    <property type="protein sequence ID" value="WWC85227.1"/>
    <property type="molecule type" value="Genomic_DNA"/>
</dbReference>
<dbReference type="GeneID" id="91090758"/>
<evidence type="ECO:0000259" key="1">
    <source>
        <dbReference type="Pfam" id="PF12937"/>
    </source>
</evidence>
<dbReference type="InterPro" id="IPR001810">
    <property type="entry name" value="F-box_dom"/>
</dbReference>
<evidence type="ECO:0000313" key="3">
    <source>
        <dbReference type="Proteomes" id="UP001355207"/>
    </source>
</evidence>
<sequence length="420" mass="48821">MSSTATPKTASYSLAENDDIISHIFSFLEPKSLFATLLTNKRFFQISTPILYRNITVQSGLQNLFYRYHSNESNLPTEYTKIGLLRLIKRMDIYVHQKFECPFHQFSKLDPSLDRIPNLKILHIAGGERPLLCKEWKCNKEHSHNYCEPLKCPFIQDVCMWTIEKVIIRELDFRPLRRLIFLEQIILKLRPCQLPNNIDTGIDVPYKGGYEEQFLTTFNEYLIRSLLHAKFVNLKIVWWDENHSFRIDWKEFKTFNGMVCSRGASEIQTKRMMEETGISKGCDTCPTFQSRPDFRTGSLHCDDPGSHNFTNTLSALYPTTSTTANEPNSDICLQEKRAESSRTALMDFFRLLGRRISIRRIDVYNFEKTAQMAMVGTQEDSDGSQSLRCCDFEERLIKMFKKGRKENSTGIGKNPTYPVQ</sequence>
<dbReference type="SUPFAM" id="SSF81383">
    <property type="entry name" value="F-box domain"/>
    <property type="match status" value="1"/>
</dbReference>
<gene>
    <name evidence="2" type="ORF">L201_000086</name>
</gene>
<keyword evidence="3" id="KW-1185">Reference proteome</keyword>
<dbReference type="InterPro" id="IPR036047">
    <property type="entry name" value="F-box-like_dom_sf"/>
</dbReference>
<dbReference type="RefSeq" id="XP_066071990.1">
    <property type="nucleotide sequence ID" value="XM_066215893.1"/>
</dbReference>
<proteinExistence type="predicted"/>